<proteinExistence type="predicted"/>
<dbReference type="InterPro" id="IPR027417">
    <property type="entry name" value="P-loop_NTPase"/>
</dbReference>
<dbReference type="GO" id="GO:0016301">
    <property type="term" value="F:kinase activity"/>
    <property type="evidence" value="ECO:0007669"/>
    <property type="project" value="InterPro"/>
</dbReference>
<comment type="caution">
    <text evidence="5">The sequence shown here is derived from an EMBL/GenBank/DDBJ whole genome shotgun (WGS) entry which is preliminary data.</text>
</comment>
<keyword evidence="1" id="KW-0547">Nucleotide-binding</keyword>
<sequence length="223" mass="24891">MAELKELPRIKDDDSIKLGDGGAKPPSGVHAEKKAFYIIGPPASGKSKISNIIADIVGAYILDSDFAKRKLPEYARDGGASLVHEESDQIVFSGENNLMSWCVSQAANLVIPKIGHTMKSINDISMGLTEKGYQIYLIAIDLDRLDATKRAYRRFIDSKRYVPLSIIFDQYSNEPLINYFRIKSDPKTVFSGFARISTDVPIGAPFQLREQTGLDEFEAIEWR</sequence>
<feature type="region of interest" description="Disordered" evidence="3">
    <location>
        <begin position="1"/>
        <end position="28"/>
    </location>
</feature>
<protein>
    <recommendedName>
        <fullName evidence="4">Zeta toxin domain-containing protein</fullName>
    </recommendedName>
</protein>
<feature type="compositionally biased region" description="Basic and acidic residues" evidence="3">
    <location>
        <begin position="1"/>
        <end position="17"/>
    </location>
</feature>
<evidence type="ECO:0000313" key="5">
    <source>
        <dbReference type="EMBL" id="MPN02495.1"/>
    </source>
</evidence>
<dbReference type="EMBL" id="VSSQ01048447">
    <property type="protein sequence ID" value="MPN02495.1"/>
    <property type="molecule type" value="Genomic_DNA"/>
</dbReference>
<dbReference type="InterPro" id="IPR010488">
    <property type="entry name" value="Zeta_toxin_domain"/>
</dbReference>
<dbReference type="GO" id="GO:0005524">
    <property type="term" value="F:ATP binding"/>
    <property type="evidence" value="ECO:0007669"/>
    <property type="project" value="UniProtKB-KW"/>
</dbReference>
<name>A0A645EKD4_9ZZZZ</name>
<evidence type="ECO:0000256" key="3">
    <source>
        <dbReference type="SAM" id="MobiDB-lite"/>
    </source>
</evidence>
<reference evidence="5" key="1">
    <citation type="submission" date="2019-08" db="EMBL/GenBank/DDBJ databases">
        <authorList>
            <person name="Kucharzyk K."/>
            <person name="Murdoch R.W."/>
            <person name="Higgins S."/>
            <person name="Loffler F."/>
        </authorList>
    </citation>
    <scope>NUCLEOTIDE SEQUENCE</scope>
</reference>
<keyword evidence="2" id="KW-0067">ATP-binding</keyword>
<dbReference type="Pfam" id="PF06414">
    <property type="entry name" value="Zeta_toxin"/>
    <property type="match status" value="1"/>
</dbReference>
<organism evidence="5">
    <name type="scientific">bioreactor metagenome</name>
    <dbReference type="NCBI Taxonomy" id="1076179"/>
    <lineage>
        <taxon>unclassified sequences</taxon>
        <taxon>metagenomes</taxon>
        <taxon>ecological metagenomes</taxon>
    </lineage>
</organism>
<gene>
    <name evidence="5" type="ORF">SDC9_149711</name>
</gene>
<dbReference type="SUPFAM" id="SSF52540">
    <property type="entry name" value="P-loop containing nucleoside triphosphate hydrolases"/>
    <property type="match status" value="1"/>
</dbReference>
<dbReference type="Gene3D" id="3.40.50.300">
    <property type="entry name" value="P-loop containing nucleotide triphosphate hydrolases"/>
    <property type="match status" value="1"/>
</dbReference>
<feature type="domain" description="Zeta toxin" evidence="4">
    <location>
        <begin position="32"/>
        <end position="172"/>
    </location>
</feature>
<evidence type="ECO:0000256" key="2">
    <source>
        <dbReference type="ARBA" id="ARBA00022840"/>
    </source>
</evidence>
<evidence type="ECO:0000259" key="4">
    <source>
        <dbReference type="Pfam" id="PF06414"/>
    </source>
</evidence>
<dbReference type="AlphaFoldDB" id="A0A645EKD4"/>
<evidence type="ECO:0000256" key="1">
    <source>
        <dbReference type="ARBA" id="ARBA00022741"/>
    </source>
</evidence>
<accession>A0A645EKD4</accession>